<dbReference type="Pfam" id="PF00263">
    <property type="entry name" value="Secretin"/>
    <property type="match status" value="1"/>
</dbReference>
<comment type="similarity">
    <text evidence="1">Belongs to the bacterial secretin family.</text>
</comment>
<dbReference type="PRINTS" id="PR00811">
    <property type="entry name" value="BCTERIALGSPD"/>
</dbReference>
<dbReference type="EMBL" id="CP030750">
    <property type="protein sequence ID" value="AXA23946.1"/>
    <property type="molecule type" value="Genomic_DNA"/>
</dbReference>
<gene>
    <name evidence="4" type="ORF">C1S65_07365</name>
</gene>
<dbReference type="InterPro" id="IPR001775">
    <property type="entry name" value="GspD/PilQ"/>
</dbReference>
<feature type="domain" description="Type II/III secretion system secretin-like" evidence="2">
    <location>
        <begin position="244"/>
        <end position="404"/>
    </location>
</feature>
<dbReference type="InterPro" id="IPR050810">
    <property type="entry name" value="Bact_Secretion_Sys_Channel"/>
</dbReference>
<sequence length="440" mass="46180">MIGSSRIGAVFHYRLWLGLAGMLLSLLACADEIAVGSHGRLDLASGEGRVLHFKAPVASVLVAEPGIADLQVVSDGVIYVFGKAPGQTSLIALDDAGKQLAALNLSVNNATQSVSRPLQDLHPASGAQVSAVGNQLVAKGLVRDVGEASDLNALLDNQSPVPAVNAATYAGSAQVNIRVRFAEVSRSELLRYGVSWNALFNNGTFSFGLITGGRLAADAASGASNVISAGLSSGNVNIDSMLEALQSNGVLQILAEPNITAMTGQTASFLAGGEIPVPVPVNRDLVGIEYKPFGVSLLFSPTLLPNGHIALQVRPEVSSLMGSDTTDVNGYRVPSFRVRRADTRVEVGSGQTFAIAGLFQRESSQDMDKVPMLGDMPILGNLFRSKRFQRNETELVILITPYLVQPTRERDLATPLDALPGPATASAGPRSGGKFGFYMN</sequence>
<evidence type="ECO:0000259" key="2">
    <source>
        <dbReference type="Pfam" id="PF00263"/>
    </source>
</evidence>
<protein>
    <submittedName>
        <fullName evidence="4">Type II and III secretion system protein family protein</fullName>
    </submittedName>
</protein>
<dbReference type="PANTHER" id="PTHR30332:SF17">
    <property type="entry name" value="TYPE IV PILIATION SYSTEM PROTEIN DR_0774-RELATED"/>
    <property type="match status" value="1"/>
</dbReference>
<accession>A0AAD0PD97</accession>
<dbReference type="PANTHER" id="PTHR30332">
    <property type="entry name" value="PROBABLE GENERAL SECRETION PATHWAY PROTEIN D"/>
    <property type="match status" value="1"/>
</dbReference>
<evidence type="ECO:0000313" key="5">
    <source>
        <dbReference type="Proteomes" id="UP000251617"/>
    </source>
</evidence>
<dbReference type="GO" id="GO:0015627">
    <property type="term" value="C:type II protein secretion system complex"/>
    <property type="evidence" value="ECO:0007669"/>
    <property type="project" value="TreeGrafter"/>
</dbReference>
<dbReference type="InterPro" id="IPR004846">
    <property type="entry name" value="T2SS/T3SS_dom"/>
</dbReference>
<dbReference type="Proteomes" id="UP000251617">
    <property type="component" value="Chromosome"/>
</dbReference>
<evidence type="ECO:0000256" key="1">
    <source>
        <dbReference type="RuleBase" id="RU004003"/>
    </source>
</evidence>
<dbReference type="InterPro" id="IPR032789">
    <property type="entry name" value="T2SS-T3SS_pil_N"/>
</dbReference>
<proteinExistence type="inferred from homology"/>
<reference evidence="4 5" key="1">
    <citation type="submission" date="2018-06" db="EMBL/GenBank/DDBJ databases">
        <title>The genome of Pseudomonas putida NX-1, a lignin degrader.</title>
        <authorList>
            <person name="Xu Z."/>
        </authorList>
    </citation>
    <scope>NUCLEOTIDE SEQUENCE [LARGE SCALE GENOMIC DNA]</scope>
    <source>
        <strain evidence="4 5">NX-1</strain>
    </source>
</reference>
<evidence type="ECO:0000313" key="4">
    <source>
        <dbReference type="EMBL" id="AXA23946.1"/>
    </source>
</evidence>
<name>A0AAD0PD97_PSEPU</name>
<feature type="domain" description="Pilus formation protein N-terminal" evidence="3">
    <location>
        <begin position="39"/>
        <end position="107"/>
    </location>
</feature>
<dbReference type="Pfam" id="PF13629">
    <property type="entry name" value="T2SS-T3SS_pil_N"/>
    <property type="match status" value="1"/>
</dbReference>
<dbReference type="PROSITE" id="PS51257">
    <property type="entry name" value="PROKAR_LIPOPROTEIN"/>
    <property type="match status" value="1"/>
</dbReference>
<dbReference type="AlphaFoldDB" id="A0AAD0PD97"/>
<organism evidence="4 5">
    <name type="scientific">Pseudomonas putida</name>
    <name type="common">Arthrobacter siderocapsulatus</name>
    <dbReference type="NCBI Taxonomy" id="303"/>
    <lineage>
        <taxon>Bacteria</taxon>
        <taxon>Pseudomonadati</taxon>
        <taxon>Pseudomonadota</taxon>
        <taxon>Gammaproteobacteria</taxon>
        <taxon>Pseudomonadales</taxon>
        <taxon>Pseudomonadaceae</taxon>
        <taxon>Pseudomonas</taxon>
    </lineage>
</organism>
<dbReference type="GO" id="GO:0009306">
    <property type="term" value="P:protein secretion"/>
    <property type="evidence" value="ECO:0007669"/>
    <property type="project" value="InterPro"/>
</dbReference>
<evidence type="ECO:0000259" key="3">
    <source>
        <dbReference type="Pfam" id="PF13629"/>
    </source>
</evidence>